<reference evidence="1" key="1">
    <citation type="submission" date="2023-03" db="EMBL/GenBank/DDBJ databases">
        <title>Massive genome expansion in bonnet fungi (Mycena s.s.) driven by repeated elements and novel gene families across ecological guilds.</title>
        <authorList>
            <consortium name="Lawrence Berkeley National Laboratory"/>
            <person name="Harder C.B."/>
            <person name="Miyauchi S."/>
            <person name="Viragh M."/>
            <person name="Kuo A."/>
            <person name="Thoen E."/>
            <person name="Andreopoulos B."/>
            <person name="Lu D."/>
            <person name="Skrede I."/>
            <person name="Drula E."/>
            <person name="Henrissat B."/>
            <person name="Morin E."/>
            <person name="Kohler A."/>
            <person name="Barry K."/>
            <person name="LaButti K."/>
            <person name="Morin E."/>
            <person name="Salamov A."/>
            <person name="Lipzen A."/>
            <person name="Mereny Z."/>
            <person name="Hegedus B."/>
            <person name="Baldrian P."/>
            <person name="Stursova M."/>
            <person name="Weitz H."/>
            <person name="Taylor A."/>
            <person name="Grigoriev I.V."/>
            <person name="Nagy L.G."/>
            <person name="Martin F."/>
            <person name="Kauserud H."/>
        </authorList>
    </citation>
    <scope>NUCLEOTIDE SEQUENCE</scope>
    <source>
        <strain evidence="1">CBHHK188m</strain>
    </source>
</reference>
<name>A0AAD7J2V7_9AGAR</name>
<sequence length="165" mass="18276">AQYPLTIFDNSFERSTFLPAGCQGKIDTDALAAALGRITGKWRVLAGRLQDSRLFFNLNDWGQTKTWQVTVPLPEDYRTHTFSTSDVPLSTYVTIPLGTSSENNSLTCWHVTHFPPREPGEVPYSCVGFARSHGIFDGIGAASVMRPLSAEMRGEEWDVPPPLSE</sequence>
<dbReference type="InterPro" id="IPR023213">
    <property type="entry name" value="CAT-like_dom_sf"/>
</dbReference>
<dbReference type="EMBL" id="JARJLG010000063">
    <property type="protein sequence ID" value="KAJ7755682.1"/>
    <property type="molecule type" value="Genomic_DNA"/>
</dbReference>
<feature type="non-terminal residue" evidence="1">
    <location>
        <position position="165"/>
    </location>
</feature>
<keyword evidence="2" id="KW-1185">Reference proteome</keyword>
<comment type="caution">
    <text evidence="1">The sequence shown here is derived from an EMBL/GenBank/DDBJ whole genome shotgun (WGS) entry which is preliminary data.</text>
</comment>
<protein>
    <submittedName>
        <fullName evidence="1">Uncharacterized protein</fullName>
    </submittedName>
</protein>
<proteinExistence type="predicted"/>
<dbReference type="Proteomes" id="UP001215280">
    <property type="component" value="Unassembled WGS sequence"/>
</dbReference>
<feature type="non-terminal residue" evidence="1">
    <location>
        <position position="1"/>
    </location>
</feature>
<accession>A0AAD7J2V7</accession>
<dbReference type="Gene3D" id="3.30.559.10">
    <property type="entry name" value="Chloramphenicol acetyltransferase-like domain"/>
    <property type="match status" value="1"/>
</dbReference>
<evidence type="ECO:0000313" key="2">
    <source>
        <dbReference type="Proteomes" id="UP001215280"/>
    </source>
</evidence>
<gene>
    <name evidence="1" type="ORF">DFH07DRAFT_725723</name>
</gene>
<evidence type="ECO:0000313" key="1">
    <source>
        <dbReference type="EMBL" id="KAJ7755682.1"/>
    </source>
</evidence>
<organism evidence="1 2">
    <name type="scientific">Mycena maculata</name>
    <dbReference type="NCBI Taxonomy" id="230809"/>
    <lineage>
        <taxon>Eukaryota</taxon>
        <taxon>Fungi</taxon>
        <taxon>Dikarya</taxon>
        <taxon>Basidiomycota</taxon>
        <taxon>Agaricomycotina</taxon>
        <taxon>Agaricomycetes</taxon>
        <taxon>Agaricomycetidae</taxon>
        <taxon>Agaricales</taxon>
        <taxon>Marasmiineae</taxon>
        <taxon>Mycenaceae</taxon>
        <taxon>Mycena</taxon>
    </lineage>
</organism>
<dbReference type="AlphaFoldDB" id="A0AAD7J2V7"/>